<feature type="transmembrane region" description="Helical" evidence="1">
    <location>
        <begin position="66"/>
        <end position="83"/>
    </location>
</feature>
<protein>
    <submittedName>
        <fullName evidence="2">Uncharacterized protein</fullName>
    </submittedName>
</protein>
<keyword evidence="1" id="KW-1133">Transmembrane helix</keyword>
<name>A0A1G5S187_PSEXY</name>
<dbReference type="AlphaFoldDB" id="A0A1G5S187"/>
<reference evidence="2 3" key="1">
    <citation type="submission" date="2016-10" db="EMBL/GenBank/DDBJ databases">
        <authorList>
            <person name="de Groot N.N."/>
        </authorList>
    </citation>
    <scope>NUCLEOTIDE SEQUENCE [LARGE SCALE GENOMIC DNA]</scope>
    <source>
        <strain evidence="2 3">DSM 10317</strain>
    </source>
</reference>
<evidence type="ECO:0000313" key="3">
    <source>
        <dbReference type="Proteomes" id="UP000199428"/>
    </source>
</evidence>
<organism evidence="2 3">
    <name type="scientific">Pseudobutyrivibrio xylanivorans</name>
    <dbReference type="NCBI Taxonomy" id="185007"/>
    <lineage>
        <taxon>Bacteria</taxon>
        <taxon>Bacillati</taxon>
        <taxon>Bacillota</taxon>
        <taxon>Clostridia</taxon>
        <taxon>Lachnospirales</taxon>
        <taxon>Lachnospiraceae</taxon>
        <taxon>Pseudobutyrivibrio</taxon>
    </lineage>
</organism>
<dbReference type="EMBL" id="FMWK01000009">
    <property type="protein sequence ID" value="SCZ79501.1"/>
    <property type="molecule type" value="Genomic_DNA"/>
</dbReference>
<sequence length="199" mass="22801">MTKKKAGILFIYIIWGAIITGMDLIFALERNMSYTLTIIELIGVSFIMALYLHIMKNESSWKIFQIDAFIATVTFLIVIYSAMARELLLLDKSLVFILVLLIPTIAMSCLGYLAYTDVQRKLNKDNTNVNKSKNGLLRTGIIPPIVACVYILNRHIFSNQTDSKFIVTWMILTLLMSSIFIFFYTIVALETRDKLEECF</sequence>
<feature type="transmembrane region" description="Helical" evidence="1">
    <location>
        <begin position="7"/>
        <end position="28"/>
    </location>
</feature>
<gene>
    <name evidence="2" type="ORF">SAMN02910350_01804</name>
</gene>
<evidence type="ECO:0000313" key="2">
    <source>
        <dbReference type="EMBL" id="SCZ79501.1"/>
    </source>
</evidence>
<evidence type="ECO:0000256" key="1">
    <source>
        <dbReference type="SAM" id="Phobius"/>
    </source>
</evidence>
<dbReference type="RefSeq" id="WP_090162888.1">
    <property type="nucleotide sequence ID" value="NZ_FMWK01000009.1"/>
</dbReference>
<feature type="transmembrane region" description="Helical" evidence="1">
    <location>
        <begin position="165"/>
        <end position="187"/>
    </location>
</feature>
<feature type="transmembrane region" description="Helical" evidence="1">
    <location>
        <begin position="135"/>
        <end position="153"/>
    </location>
</feature>
<dbReference type="Proteomes" id="UP000199428">
    <property type="component" value="Unassembled WGS sequence"/>
</dbReference>
<feature type="transmembrane region" description="Helical" evidence="1">
    <location>
        <begin position="95"/>
        <end position="115"/>
    </location>
</feature>
<keyword evidence="1" id="KW-0812">Transmembrane</keyword>
<proteinExistence type="predicted"/>
<feature type="transmembrane region" description="Helical" evidence="1">
    <location>
        <begin position="34"/>
        <end position="54"/>
    </location>
</feature>
<keyword evidence="1" id="KW-0472">Membrane</keyword>
<accession>A0A1G5S187</accession>